<dbReference type="InParanoid" id="D6TRB9"/>
<proteinExistence type="predicted"/>
<dbReference type="OrthoDB" id="151761at2"/>
<sequence>MKCTICREEMEPGAIFCGRCGQRLHSKQEPLSQRQPAPLAIVPGQAGRGLTMERPIVHAPLPGPQATSGIGFGLRPGHTGPYKAFVPHHNEMQAKRQYVTRELPEIDLARKELSPSALHLALAEPITGLPRGQHNTFFRSMLIFITIALLISSIGVGAYALIKTRSIGGYRLSRDFSSQIRTQVQGEVSFTDDPQTPGKSNRVTITLKQLNAPADNATYLAWLIDDEAEHITPLGQLMPRGTDFVLQRTLGATNLLSLGNRIQVTQESSKVTVPTGKIVFKADFPPLAFVHLRHLLVHLDETPGQVGLLVGLREQARQLNAQATLLKNRTLPSQAVHCVAQNILNIVEGTRGAHYVTLPSRCATMQIAQAGDGFGLVGTGAYIEMSLMHVSLAATQSDSSATIKQHAEQARTTLENIREWASRLDQLAINLAQNPFDQATLQQIRTLCDQVLNGNGNKQGGANAAYNYGQLMAQLNS</sequence>
<protein>
    <recommendedName>
        <fullName evidence="4">Zinc-ribbon domain-containing protein</fullName>
    </recommendedName>
</protein>
<feature type="transmembrane region" description="Helical" evidence="1">
    <location>
        <begin position="141"/>
        <end position="162"/>
    </location>
</feature>
<dbReference type="RefSeq" id="WP_007913312.1">
    <property type="nucleotide sequence ID" value="NZ_ADVG01000002.1"/>
</dbReference>
<organism evidence="2 3">
    <name type="scientific">Ktedonobacter racemifer DSM 44963</name>
    <dbReference type="NCBI Taxonomy" id="485913"/>
    <lineage>
        <taxon>Bacteria</taxon>
        <taxon>Bacillati</taxon>
        <taxon>Chloroflexota</taxon>
        <taxon>Ktedonobacteria</taxon>
        <taxon>Ktedonobacterales</taxon>
        <taxon>Ktedonobacteraceae</taxon>
        <taxon>Ktedonobacter</taxon>
    </lineage>
</organism>
<dbReference type="STRING" id="485913.Krac_9169"/>
<dbReference type="EMBL" id="ADVG01000002">
    <property type="protein sequence ID" value="EFH87818.1"/>
    <property type="molecule type" value="Genomic_DNA"/>
</dbReference>
<dbReference type="AlphaFoldDB" id="D6TRB9"/>
<keyword evidence="3" id="KW-1185">Reference proteome</keyword>
<name>D6TRB9_KTERA</name>
<evidence type="ECO:0008006" key="4">
    <source>
        <dbReference type="Google" id="ProtNLM"/>
    </source>
</evidence>
<comment type="caution">
    <text evidence="2">The sequence shown here is derived from an EMBL/GenBank/DDBJ whole genome shotgun (WGS) entry which is preliminary data.</text>
</comment>
<keyword evidence="1" id="KW-0472">Membrane</keyword>
<evidence type="ECO:0000313" key="2">
    <source>
        <dbReference type="EMBL" id="EFH87818.1"/>
    </source>
</evidence>
<gene>
    <name evidence="2" type="ORF">Krac_9169</name>
</gene>
<keyword evidence="1" id="KW-0812">Transmembrane</keyword>
<keyword evidence="1" id="KW-1133">Transmembrane helix</keyword>
<reference evidence="2 3" key="1">
    <citation type="journal article" date="2011" name="Stand. Genomic Sci.">
        <title>Non-contiguous finished genome sequence and contextual data of the filamentous soil bacterium Ktedonobacter racemifer type strain (SOSP1-21).</title>
        <authorList>
            <person name="Chang Y.J."/>
            <person name="Land M."/>
            <person name="Hauser L."/>
            <person name="Chertkov O."/>
            <person name="Del Rio T.G."/>
            <person name="Nolan M."/>
            <person name="Copeland A."/>
            <person name="Tice H."/>
            <person name="Cheng J.F."/>
            <person name="Lucas S."/>
            <person name="Han C."/>
            <person name="Goodwin L."/>
            <person name="Pitluck S."/>
            <person name="Ivanova N."/>
            <person name="Ovchinikova G."/>
            <person name="Pati A."/>
            <person name="Chen A."/>
            <person name="Palaniappan K."/>
            <person name="Mavromatis K."/>
            <person name="Liolios K."/>
            <person name="Brettin T."/>
            <person name="Fiebig A."/>
            <person name="Rohde M."/>
            <person name="Abt B."/>
            <person name="Goker M."/>
            <person name="Detter J.C."/>
            <person name="Woyke T."/>
            <person name="Bristow J."/>
            <person name="Eisen J.A."/>
            <person name="Markowitz V."/>
            <person name="Hugenholtz P."/>
            <person name="Kyrpides N.C."/>
            <person name="Klenk H.P."/>
            <person name="Lapidus A."/>
        </authorList>
    </citation>
    <scope>NUCLEOTIDE SEQUENCE [LARGE SCALE GENOMIC DNA]</scope>
    <source>
        <strain evidence="3">DSM 44963</strain>
    </source>
</reference>
<evidence type="ECO:0000313" key="3">
    <source>
        <dbReference type="Proteomes" id="UP000004508"/>
    </source>
</evidence>
<evidence type="ECO:0000256" key="1">
    <source>
        <dbReference type="SAM" id="Phobius"/>
    </source>
</evidence>
<accession>D6TRB9</accession>
<dbReference type="Proteomes" id="UP000004508">
    <property type="component" value="Unassembled WGS sequence"/>
</dbReference>